<dbReference type="SUPFAM" id="SSF55874">
    <property type="entry name" value="ATPase domain of HSP90 chaperone/DNA topoisomerase II/histidine kinase"/>
    <property type="match status" value="1"/>
</dbReference>
<evidence type="ECO:0000256" key="11">
    <source>
        <dbReference type="ARBA" id="ARBA00022989"/>
    </source>
</evidence>
<dbReference type="Pfam" id="PF00512">
    <property type="entry name" value="HisKA"/>
    <property type="match status" value="1"/>
</dbReference>
<evidence type="ECO:0000313" key="19">
    <source>
        <dbReference type="Proteomes" id="UP000188603"/>
    </source>
</evidence>
<evidence type="ECO:0000313" key="18">
    <source>
        <dbReference type="EMBL" id="AQS55754.1"/>
    </source>
</evidence>
<dbReference type="SMART" id="SM00304">
    <property type="entry name" value="HAMP"/>
    <property type="match status" value="1"/>
</dbReference>
<evidence type="ECO:0000256" key="6">
    <source>
        <dbReference type="ARBA" id="ARBA00022679"/>
    </source>
</evidence>
<feature type="domain" description="Histidine kinase" evidence="16">
    <location>
        <begin position="246"/>
        <end position="464"/>
    </location>
</feature>
<keyword evidence="10" id="KW-0067">ATP-binding</keyword>
<comment type="catalytic activity">
    <reaction evidence="1">
        <text>ATP + protein L-histidine = ADP + protein N-phospho-L-histidine.</text>
        <dbReference type="EC" id="2.7.13.3"/>
    </reaction>
</comment>
<dbReference type="InterPro" id="IPR050398">
    <property type="entry name" value="HssS/ArlS-like"/>
</dbReference>
<feature type="coiled-coil region" evidence="14">
    <location>
        <begin position="219"/>
        <end position="246"/>
    </location>
</feature>
<keyword evidence="7 15" id="KW-0812">Transmembrane</keyword>
<keyword evidence="8" id="KW-0547">Nucleotide-binding</keyword>
<keyword evidence="4" id="KW-1003">Cell membrane</keyword>
<feature type="transmembrane region" description="Helical" evidence="15">
    <location>
        <begin position="129"/>
        <end position="150"/>
    </location>
</feature>
<evidence type="ECO:0000259" key="16">
    <source>
        <dbReference type="PROSITE" id="PS50109"/>
    </source>
</evidence>
<dbReference type="CDD" id="cd00082">
    <property type="entry name" value="HisKA"/>
    <property type="match status" value="1"/>
</dbReference>
<dbReference type="GO" id="GO:0000155">
    <property type="term" value="F:phosphorelay sensor kinase activity"/>
    <property type="evidence" value="ECO:0007669"/>
    <property type="project" value="InterPro"/>
</dbReference>
<evidence type="ECO:0000256" key="8">
    <source>
        <dbReference type="ARBA" id="ARBA00022741"/>
    </source>
</evidence>
<dbReference type="PANTHER" id="PTHR45528:SF1">
    <property type="entry name" value="SENSOR HISTIDINE KINASE CPXA"/>
    <property type="match status" value="1"/>
</dbReference>
<evidence type="ECO:0000256" key="10">
    <source>
        <dbReference type="ARBA" id="ARBA00022840"/>
    </source>
</evidence>
<evidence type="ECO:0000256" key="4">
    <source>
        <dbReference type="ARBA" id="ARBA00022475"/>
    </source>
</evidence>
<dbReference type="SUPFAM" id="SSF47384">
    <property type="entry name" value="Homodimeric domain of signal transducing histidine kinase"/>
    <property type="match status" value="1"/>
</dbReference>
<dbReference type="STRING" id="1471761.B0W44_08065"/>
<dbReference type="InterPro" id="IPR003660">
    <property type="entry name" value="HAMP_dom"/>
</dbReference>
<keyword evidence="14" id="KW-0175">Coiled coil</keyword>
<feature type="domain" description="HAMP" evidence="17">
    <location>
        <begin position="186"/>
        <end position="238"/>
    </location>
</feature>
<protein>
    <recommendedName>
        <fullName evidence="3">histidine kinase</fullName>
        <ecNumber evidence="3">2.7.13.3</ecNumber>
    </recommendedName>
</protein>
<sequence length="472" mass="53454">MRWNRISVKLGMTFLLLLLIVLFPLGFVIHQIFLGFYLGEVQQDLDDLSSRYAKFIGETLDEGITQNIEMMGGFSQVPFYIVDAEGRLIANFGVPGLTDDTRIPADELEILTEGKSIRGEYSDRSGNRFLVSGAPIYDGGHFLGGVYVLSSIEDIYQSIEKVRYMLVLSGIGALFLALGVIVVLSRTLSNPLLQMEKATRKIARGDLNTRVKVKTADEIGTLGQAINDLARELKRYQETRSELFANISHELRTPVTYLEGYANILKEGLYQSEEEKEQYLEIIKQESTRLSRLINDLFELSKMEEGKMTLNQEWIDMREMIETILPRVELQAKKKGLQLKVDIQDNLPLINVDGLRMEQIVTNLLDNALRYTDHGWVGIRIERARSGDLMISIEDSGKGIPEDELPYIFERFYRVEKSRSRDFGGTGLGLAIVKQLVDMQGGTISVFSEVGKGTRFQILFPANQNRDGREEQ</sequence>
<dbReference type="Gene3D" id="1.10.8.500">
    <property type="entry name" value="HAMP domain in histidine kinase"/>
    <property type="match status" value="1"/>
</dbReference>
<evidence type="ECO:0000256" key="7">
    <source>
        <dbReference type="ARBA" id="ARBA00022692"/>
    </source>
</evidence>
<dbReference type="CDD" id="cd06225">
    <property type="entry name" value="HAMP"/>
    <property type="match status" value="1"/>
</dbReference>
<dbReference type="PANTHER" id="PTHR45528">
    <property type="entry name" value="SENSOR HISTIDINE KINASE CPXA"/>
    <property type="match status" value="1"/>
</dbReference>
<evidence type="ECO:0000256" key="3">
    <source>
        <dbReference type="ARBA" id="ARBA00012438"/>
    </source>
</evidence>
<evidence type="ECO:0000256" key="15">
    <source>
        <dbReference type="SAM" id="Phobius"/>
    </source>
</evidence>
<keyword evidence="12" id="KW-0902">Two-component regulatory system</keyword>
<dbReference type="InterPro" id="IPR003661">
    <property type="entry name" value="HisK_dim/P_dom"/>
</dbReference>
<dbReference type="InterPro" id="IPR005467">
    <property type="entry name" value="His_kinase_dom"/>
</dbReference>
<keyword evidence="5" id="KW-0597">Phosphoprotein</keyword>
<evidence type="ECO:0000259" key="17">
    <source>
        <dbReference type="PROSITE" id="PS50885"/>
    </source>
</evidence>
<dbReference type="PROSITE" id="PS50109">
    <property type="entry name" value="HIS_KIN"/>
    <property type="match status" value="1"/>
</dbReference>
<dbReference type="EMBL" id="CP019699">
    <property type="protein sequence ID" value="AQS55754.1"/>
    <property type="molecule type" value="Genomic_DNA"/>
</dbReference>
<dbReference type="SMART" id="SM00388">
    <property type="entry name" value="HisKA"/>
    <property type="match status" value="1"/>
</dbReference>
<reference evidence="18 19" key="1">
    <citation type="journal article" date="2015" name="Int. J. Syst. Evol. Microbiol.">
        <title>Novibacillus thermophilus gen. nov., sp. nov., a Gram-staining-negative and moderately thermophilic member of the family Thermoactinomycetaceae.</title>
        <authorList>
            <person name="Yang G."/>
            <person name="Chen J."/>
            <person name="Zhou S."/>
        </authorList>
    </citation>
    <scope>NUCLEOTIDE SEQUENCE [LARGE SCALE GENOMIC DNA]</scope>
    <source>
        <strain evidence="18 19">SG-1</strain>
    </source>
</reference>
<comment type="subcellular location">
    <subcellularLocation>
        <location evidence="2">Cell membrane</location>
        <topology evidence="2">Multi-pass membrane protein</topology>
    </subcellularLocation>
</comment>
<dbReference type="AlphaFoldDB" id="A0A1U9K6U2"/>
<organism evidence="18 19">
    <name type="scientific">Novibacillus thermophilus</name>
    <dbReference type="NCBI Taxonomy" id="1471761"/>
    <lineage>
        <taxon>Bacteria</taxon>
        <taxon>Bacillati</taxon>
        <taxon>Bacillota</taxon>
        <taxon>Bacilli</taxon>
        <taxon>Bacillales</taxon>
        <taxon>Thermoactinomycetaceae</taxon>
        <taxon>Novibacillus</taxon>
    </lineage>
</organism>
<evidence type="ECO:0000256" key="12">
    <source>
        <dbReference type="ARBA" id="ARBA00023012"/>
    </source>
</evidence>
<dbReference type="RefSeq" id="WP_077719619.1">
    <property type="nucleotide sequence ID" value="NZ_CP019699.1"/>
</dbReference>
<dbReference type="InterPro" id="IPR036097">
    <property type="entry name" value="HisK_dim/P_sf"/>
</dbReference>
<dbReference type="GO" id="GO:0005524">
    <property type="term" value="F:ATP binding"/>
    <property type="evidence" value="ECO:0007669"/>
    <property type="project" value="UniProtKB-KW"/>
</dbReference>
<dbReference type="InterPro" id="IPR036890">
    <property type="entry name" value="HATPase_C_sf"/>
</dbReference>
<evidence type="ECO:0000256" key="13">
    <source>
        <dbReference type="ARBA" id="ARBA00023136"/>
    </source>
</evidence>
<dbReference type="Proteomes" id="UP000188603">
    <property type="component" value="Chromosome"/>
</dbReference>
<dbReference type="InterPro" id="IPR003594">
    <property type="entry name" value="HATPase_dom"/>
</dbReference>
<keyword evidence="19" id="KW-1185">Reference proteome</keyword>
<dbReference type="OrthoDB" id="9813151at2"/>
<proteinExistence type="predicted"/>
<dbReference type="PRINTS" id="PR00344">
    <property type="entry name" value="BCTRLSENSOR"/>
</dbReference>
<evidence type="ECO:0000256" key="9">
    <source>
        <dbReference type="ARBA" id="ARBA00022777"/>
    </source>
</evidence>
<dbReference type="CDD" id="cd16922">
    <property type="entry name" value="HATPase_EvgS-ArcB-TorS-like"/>
    <property type="match status" value="1"/>
</dbReference>
<evidence type="ECO:0000256" key="2">
    <source>
        <dbReference type="ARBA" id="ARBA00004651"/>
    </source>
</evidence>
<dbReference type="Gene3D" id="1.10.287.130">
    <property type="match status" value="1"/>
</dbReference>
<feature type="transmembrane region" description="Helical" evidence="15">
    <location>
        <begin position="12"/>
        <end position="38"/>
    </location>
</feature>
<dbReference type="FunFam" id="3.30.565.10:FF:000006">
    <property type="entry name" value="Sensor histidine kinase WalK"/>
    <property type="match status" value="1"/>
</dbReference>
<dbReference type="EC" id="2.7.13.3" evidence="3"/>
<dbReference type="FunFam" id="1.10.287.130:FF:000008">
    <property type="entry name" value="Two-component sensor histidine kinase"/>
    <property type="match status" value="1"/>
</dbReference>
<keyword evidence="6" id="KW-0808">Transferase</keyword>
<dbReference type="Pfam" id="PF02518">
    <property type="entry name" value="HATPase_c"/>
    <property type="match status" value="1"/>
</dbReference>
<name>A0A1U9K6U2_9BACL</name>
<accession>A0A1U9K6U2</accession>
<dbReference type="Gene3D" id="3.30.450.20">
    <property type="entry name" value="PAS domain"/>
    <property type="match status" value="1"/>
</dbReference>
<gene>
    <name evidence="18" type="ORF">B0W44_08065</name>
</gene>
<dbReference type="SUPFAM" id="SSF158472">
    <property type="entry name" value="HAMP domain-like"/>
    <property type="match status" value="1"/>
</dbReference>
<dbReference type="InterPro" id="IPR004358">
    <property type="entry name" value="Sig_transdc_His_kin-like_C"/>
</dbReference>
<keyword evidence="9" id="KW-0418">Kinase</keyword>
<dbReference type="SMART" id="SM00387">
    <property type="entry name" value="HATPase_c"/>
    <property type="match status" value="1"/>
</dbReference>
<evidence type="ECO:0000256" key="1">
    <source>
        <dbReference type="ARBA" id="ARBA00000085"/>
    </source>
</evidence>
<keyword evidence="11 15" id="KW-1133">Transmembrane helix</keyword>
<dbReference type="KEGG" id="ntr:B0W44_08065"/>
<dbReference type="Gene3D" id="3.30.565.10">
    <property type="entry name" value="Histidine kinase-like ATPase, C-terminal domain"/>
    <property type="match status" value="1"/>
</dbReference>
<feature type="transmembrane region" description="Helical" evidence="15">
    <location>
        <begin position="162"/>
        <end position="184"/>
    </location>
</feature>
<dbReference type="GO" id="GO:0005886">
    <property type="term" value="C:plasma membrane"/>
    <property type="evidence" value="ECO:0007669"/>
    <property type="project" value="UniProtKB-SubCell"/>
</dbReference>
<dbReference type="Pfam" id="PF00672">
    <property type="entry name" value="HAMP"/>
    <property type="match status" value="1"/>
</dbReference>
<dbReference type="PROSITE" id="PS50885">
    <property type="entry name" value="HAMP"/>
    <property type="match status" value="1"/>
</dbReference>
<evidence type="ECO:0000256" key="5">
    <source>
        <dbReference type="ARBA" id="ARBA00022553"/>
    </source>
</evidence>
<evidence type="ECO:0000256" key="14">
    <source>
        <dbReference type="SAM" id="Coils"/>
    </source>
</evidence>
<keyword evidence="13 15" id="KW-0472">Membrane</keyword>